<sequence length="126" mass="13388">MLAEPTPATPPRPAPRAAPAPTPDAPAQRAGQAAVVELRVEFSAWNYRPLRLRASPDDKLWRVAEAIKAAMCWEDMTLNELTDGRTQAKGAVDPGAAVGSLRAAPSGMRVLRAAEICALLDDSDSD</sequence>
<evidence type="ECO:0000256" key="1">
    <source>
        <dbReference type="SAM" id="MobiDB-lite"/>
    </source>
</evidence>
<evidence type="ECO:0000313" key="2">
    <source>
        <dbReference type="EMBL" id="CAE0137978.1"/>
    </source>
</evidence>
<dbReference type="EMBL" id="HBHY01010345">
    <property type="protein sequence ID" value="CAE0137978.1"/>
    <property type="molecule type" value="Transcribed_RNA"/>
</dbReference>
<proteinExistence type="predicted"/>
<feature type="compositionally biased region" description="Pro residues" evidence="1">
    <location>
        <begin position="7"/>
        <end position="24"/>
    </location>
</feature>
<gene>
    <name evidence="2" type="ORF">PSIN1315_LOCUS6681</name>
</gene>
<accession>A0A7S3FDR0</accession>
<reference evidence="2" key="1">
    <citation type="submission" date="2021-01" db="EMBL/GenBank/DDBJ databases">
        <authorList>
            <person name="Corre E."/>
            <person name="Pelletier E."/>
            <person name="Niang G."/>
            <person name="Scheremetjew M."/>
            <person name="Finn R."/>
            <person name="Kale V."/>
            <person name="Holt S."/>
            <person name="Cochrane G."/>
            <person name="Meng A."/>
            <person name="Brown T."/>
            <person name="Cohen L."/>
        </authorList>
    </citation>
    <scope>NUCLEOTIDE SEQUENCE</scope>
    <source>
        <strain evidence="2">RCC927</strain>
    </source>
</reference>
<dbReference type="AlphaFoldDB" id="A0A7S3FDR0"/>
<organism evidence="2">
    <name type="scientific">Prasinoderma singulare</name>
    <dbReference type="NCBI Taxonomy" id="676789"/>
    <lineage>
        <taxon>Eukaryota</taxon>
        <taxon>Viridiplantae</taxon>
        <taxon>Prasinodermophyta</taxon>
        <taxon>Prasinodermophyceae</taxon>
        <taxon>Prasinodermales</taxon>
        <taxon>Prasinodermaceae</taxon>
        <taxon>Prasinoderma</taxon>
    </lineage>
</organism>
<protein>
    <submittedName>
        <fullName evidence="2">Uncharacterized protein</fullName>
    </submittedName>
</protein>
<feature type="region of interest" description="Disordered" evidence="1">
    <location>
        <begin position="1"/>
        <end position="32"/>
    </location>
</feature>
<name>A0A7S3FDR0_9VIRI</name>